<keyword evidence="3" id="KW-1185">Reference proteome</keyword>
<feature type="region of interest" description="Disordered" evidence="1">
    <location>
        <begin position="130"/>
        <end position="149"/>
    </location>
</feature>
<reference evidence="2 3" key="1">
    <citation type="submission" date="2021-03" db="EMBL/GenBank/DDBJ databases">
        <title>Sequencing the genomes of 1000 actinobacteria strains.</title>
        <authorList>
            <person name="Klenk H.-P."/>
        </authorList>
    </citation>
    <scope>NUCLEOTIDE SEQUENCE [LARGE SCALE GENOMIC DNA]</scope>
    <source>
        <strain evidence="2 3">DSM 40843</strain>
    </source>
</reference>
<dbReference type="PROSITE" id="PS51257">
    <property type="entry name" value="PROKAR_LIPOPROTEIN"/>
    <property type="match status" value="1"/>
</dbReference>
<name>A0ABS4VFH7_9ACTN</name>
<feature type="compositionally biased region" description="Low complexity" evidence="1">
    <location>
        <begin position="59"/>
        <end position="76"/>
    </location>
</feature>
<organism evidence="2 3">
    <name type="scientific">Streptomyces clavifer</name>
    <dbReference type="NCBI Taxonomy" id="68188"/>
    <lineage>
        <taxon>Bacteria</taxon>
        <taxon>Bacillati</taxon>
        <taxon>Actinomycetota</taxon>
        <taxon>Actinomycetes</taxon>
        <taxon>Kitasatosporales</taxon>
        <taxon>Streptomycetaceae</taxon>
        <taxon>Streptomyces</taxon>
    </lineage>
</organism>
<evidence type="ECO:0000313" key="3">
    <source>
        <dbReference type="Proteomes" id="UP001519311"/>
    </source>
</evidence>
<dbReference type="Proteomes" id="UP001519311">
    <property type="component" value="Unassembled WGS sequence"/>
</dbReference>
<sequence length="149" mass="15168">MHRTGITATLLVGIAVTAVSGCVSVEPPRKTVAPRPGTSRPAQDVAPQIMQPPARDSLEALPDPAASASAADVAASTRKDVPPAPRPRARADVPQPQVPRLPSRIPAAVQPAAPGASVSGEDVCALGRGFGRWPAGSPQSTICDATYGR</sequence>
<gene>
    <name evidence="2" type="ORF">JOF59_005076</name>
</gene>
<dbReference type="GeneID" id="97341192"/>
<comment type="caution">
    <text evidence="2">The sequence shown here is derived from an EMBL/GenBank/DDBJ whole genome shotgun (WGS) entry which is preliminary data.</text>
</comment>
<evidence type="ECO:0000256" key="1">
    <source>
        <dbReference type="SAM" id="MobiDB-lite"/>
    </source>
</evidence>
<protein>
    <submittedName>
        <fullName evidence="2">Membrane protein</fullName>
    </submittedName>
</protein>
<accession>A0ABS4VFH7</accession>
<evidence type="ECO:0000313" key="2">
    <source>
        <dbReference type="EMBL" id="MBP2362676.1"/>
    </source>
</evidence>
<feature type="region of interest" description="Disordered" evidence="1">
    <location>
        <begin position="26"/>
        <end position="102"/>
    </location>
</feature>
<dbReference type="RefSeq" id="WP_056795851.1">
    <property type="nucleotide sequence ID" value="NZ_BMWJ01000005.1"/>
</dbReference>
<proteinExistence type="predicted"/>
<dbReference type="EMBL" id="JAGINS010000001">
    <property type="protein sequence ID" value="MBP2362676.1"/>
    <property type="molecule type" value="Genomic_DNA"/>
</dbReference>